<dbReference type="CDD" id="cd04433">
    <property type="entry name" value="AFD_class_I"/>
    <property type="match status" value="1"/>
</dbReference>
<comment type="caution">
    <text evidence="4">The sequence shown here is derived from an EMBL/GenBank/DDBJ whole genome shotgun (WGS) entry which is preliminary data.</text>
</comment>
<name>A0A480B4C3_9BURK</name>
<dbReference type="AlphaFoldDB" id="A0A480B4C3"/>
<evidence type="ECO:0000313" key="5">
    <source>
        <dbReference type="Proteomes" id="UP000301751"/>
    </source>
</evidence>
<dbReference type="InterPro" id="IPR042099">
    <property type="entry name" value="ANL_N_sf"/>
</dbReference>
<dbReference type="InterPro" id="IPR000873">
    <property type="entry name" value="AMP-dep_synth/lig_dom"/>
</dbReference>
<dbReference type="Pfam" id="PF13193">
    <property type="entry name" value="AMP-binding_C"/>
    <property type="match status" value="1"/>
</dbReference>
<dbReference type="PANTHER" id="PTHR43201">
    <property type="entry name" value="ACYL-COA SYNTHETASE"/>
    <property type="match status" value="1"/>
</dbReference>
<proteinExistence type="inferred from homology"/>
<dbReference type="RefSeq" id="WP_137735640.1">
    <property type="nucleotide sequence ID" value="NZ_BJCL01000022.1"/>
</dbReference>
<protein>
    <submittedName>
        <fullName evidence="4">AMP-dependent synthetase</fullName>
    </submittedName>
</protein>
<dbReference type="InterPro" id="IPR020845">
    <property type="entry name" value="AMP-binding_CS"/>
</dbReference>
<dbReference type="GO" id="GO:0006631">
    <property type="term" value="P:fatty acid metabolic process"/>
    <property type="evidence" value="ECO:0007669"/>
    <property type="project" value="TreeGrafter"/>
</dbReference>
<reference evidence="5" key="1">
    <citation type="submission" date="2019-03" db="EMBL/GenBank/DDBJ databases">
        <title>Aquabacterium pictum sp.nov., the first bacteriochlorophyll a-containing freshwater bacterium in the genus Aquabacterium of the class Betaproteobacteria.</title>
        <authorList>
            <person name="Hirose S."/>
            <person name="Tank M."/>
            <person name="Hara E."/>
            <person name="Tamaki H."/>
            <person name="Takaichi S."/>
            <person name="Haruta S."/>
            <person name="Hanada S."/>
        </authorList>
    </citation>
    <scope>NUCLEOTIDE SEQUENCE [LARGE SCALE GENOMIC DNA]</scope>
    <source>
        <strain evidence="5">W35</strain>
    </source>
</reference>
<feature type="domain" description="AMP-binding enzyme C-terminal" evidence="3">
    <location>
        <begin position="368"/>
        <end position="434"/>
    </location>
</feature>
<comment type="similarity">
    <text evidence="1">Belongs to the ATP-dependent AMP-binding enzyme family.</text>
</comment>
<dbReference type="Proteomes" id="UP000301751">
    <property type="component" value="Unassembled WGS sequence"/>
</dbReference>
<dbReference type="OrthoDB" id="7055148at2"/>
<dbReference type="InterPro" id="IPR025110">
    <property type="entry name" value="AMP-bd_C"/>
</dbReference>
<dbReference type="SUPFAM" id="SSF56801">
    <property type="entry name" value="Acetyl-CoA synthetase-like"/>
    <property type="match status" value="1"/>
</dbReference>
<dbReference type="PROSITE" id="PS00455">
    <property type="entry name" value="AMP_BINDING"/>
    <property type="match status" value="1"/>
</dbReference>
<gene>
    <name evidence="4" type="ORF">AQPW35_50190</name>
</gene>
<feature type="domain" description="AMP-dependent synthetase/ligase" evidence="2">
    <location>
        <begin position="9"/>
        <end position="277"/>
    </location>
</feature>
<dbReference type="PANTHER" id="PTHR43201:SF8">
    <property type="entry name" value="ACYL-COA SYNTHETASE FAMILY MEMBER 3"/>
    <property type="match status" value="1"/>
</dbReference>
<organism evidence="4 5">
    <name type="scientific">Pseudaquabacterium pictum</name>
    <dbReference type="NCBI Taxonomy" id="2315236"/>
    <lineage>
        <taxon>Bacteria</taxon>
        <taxon>Pseudomonadati</taxon>
        <taxon>Pseudomonadota</taxon>
        <taxon>Betaproteobacteria</taxon>
        <taxon>Burkholderiales</taxon>
        <taxon>Sphaerotilaceae</taxon>
        <taxon>Pseudaquabacterium</taxon>
    </lineage>
</organism>
<evidence type="ECO:0000256" key="1">
    <source>
        <dbReference type="ARBA" id="ARBA00006432"/>
    </source>
</evidence>
<dbReference type="InterPro" id="IPR045851">
    <property type="entry name" value="AMP-bd_C_sf"/>
</dbReference>
<dbReference type="Gene3D" id="3.30.300.30">
    <property type="match status" value="1"/>
</dbReference>
<accession>A0A480B4C3</accession>
<evidence type="ECO:0000313" key="4">
    <source>
        <dbReference type="EMBL" id="GCL65938.1"/>
    </source>
</evidence>
<dbReference type="GO" id="GO:0031956">
    <property type="term" value="F:medium-chain fatty acid-CoA ligase activity"/>
    <property type="evidence" value="ECO:0007669"/>
    <property type="project" value="TreeGrafter"/>
</dbReference>
<evidence type="ECO:0000259" key="2">
    <source>
        <dbReference type="Pfam" id="PF00501"/>
    </source>
</evidence>
<sequence>MSFETLRSRLTEHGPRPAIVSDGQCHSHAELAAEVDRREQACRAAGIGAGDVVVLLGDFSFAALAELLALLLCRATVVPLTPQAHAKLADQVAALQPDVLVDSRQPAPERLRQSRDGSAAWRSVLPVDAGGLVVFTSGSTGQPKAIVHDIDSLCYRYLARKPPVSAICFLLFDHMGGINTVLHLLFQGGLAVNPGTRQVDVVCEAIARHQVQLLPATPSFLSQLLLSRAHERHDLSSLKVISYGTEVMSETVLQKLNAVLPGCVFKQTYGLSETGVLQIKSRSNDSLWFRFIDPGVRWKVENDVLWISTRSNLRGKLLFSPEGPVLETSDSEWFCTQDLVARDGDELMVLGRQTDIVNVGGLKVYPSEVENCIQALPFVDEVLVKGKKNPLLGQIVVAHVQLHDGQARPEAERLIRQHCASRLERYKVPSQFIFGTQSFVNDRFKKVRTP</sequence>
<dbReference type="Gene3D" id="3.40.50.12780">
    <property type="entry name" value="N-terminal domain of ligase-like"/>
    <property type="match status" value="1"/>
</dbReference>
<dbReference type="EMBL" id="BJCL01000022">
    <property type="protein sequence ID" value="GCL65938.1"/>
    <property type="molecule type" value="Genomic_DNA"/>
</dbReference>
<dbReference type="Pfam" id="PF00501">
    <property type="entry name" value="AMP-binding"/>
    <property type="match status" value="1"/>
</dbReference>
<keyword evidence="5" id="KW-1185">Reference proteome</keyword>
<evidence type="ECO:0000259" key="3">
    <source>
        <dbReference type="Pfam" id="PF13193"/>
    </source>
</evidence>